<evidence type="ECO:0000313" key="1">
    <source>
        <dbReference type="EMBL" id="PWN49935.1"/>
    </source>
</evidence>
<protein>
    <submittedName>
        <fullName evidence="1">Bromodomain-containing protein</fullName>
    </submittedName>
</protein>
<feature type="non-terminal residue" evidence="1">
    <location>
        <position position="1"/>
    </location>
</feature>
<keyword evidence="2" id="KW-1185">Reference proteome</keyword>
<dbReference type="Proteomes" id="UP000245626">
    <property type="component" value="Unassembled WGS sequence"/>
</dbReference>
<name>A0ACD0NW28_9BASI</name>
<evidence type="ECO:0000313" key="2">
    <source>
        <dbReference type="Proteomes" id="UP000245626"/>
    </source>
</evidence>
<gene>
    <name evidence="1" type="ORF">IE53DRAFT_316732</name>
</gene>
<reference evidence="1 2" key="1">
    <citation type="journal article" date="2018" name="Mol. Biol. Evol.">
        <title>Broad Genomic Sampling Reveals a Smut Pathogenic Ancestry of the Fungal Clade Ustilaginomycotina.</title>
        <authorList>
            <person name="Kijpornyongpan T."/>
            <person name="Mondo S.J."/>
            <person name="Barry K."/>
            <person name="Sandor L."/>
            <person name="Lee J."/>
            <person name="Lipzen A."/>
            <person name="Pangilinan J."/>
            <person name="LaButti K."/>
            <person name="Hainaut M."/>
            <person name="Henrissat B."/>
            <person name="Grigoriev I.V."/>
            <person name="Spatafora J.W."/>
            <person name="Aime M.C."/>
        </authorList>
    </citation>
    <scope>NUCLEOTIDE SEQUENCE [LARGE SCALE GENOMIC DNA]</scope>
    <source>
        <strain evidence="1 2">SA 807</strain>
    </source>
</reference>
<dbReference type="EMBL" id="KZ819989">
    <property type="protein sequence ID" value="PWN49935.1"/>
    <property type="molecule type" value="Genomic_DNA"/>
</dbReference>
<organism evidence="1 2">
    <name type="scientific">Violaceomyces palustris</name>
    <dbReference type="NCBI Taxonomy" id="1673888"/>
    <lineage>
        <taxon>Eukaryota</taxon>
        <taxon>Fungi</taxon>
        <taxon>Dikarya</taxon>
        <taxon>Basidiomycota</taxon>
        <taxon>Ustilaginomycotina</taxon>
        <taxon>Ustilaginomycetes</taxon>
        <taxon>Violaceomycetales</taxon>
        <taxon>Violaceomycetaceae</taxon>
        <taxon>Violaceomyces</taxon>
    </lineage>
</organism>
<sequence>IKITPAQIKFAQNSIKALKSRREAQPFLQPVDPIAQGVPHYPQVIAHPMDLGTVDIKLALTALAVKPGGKPGEKAKQAPQWGLDPERDFYASVEEFESDVLLIFSNCALFNGKESPYTANAMVLQAAFERHMKDIPSAAAPAAPPATIIREAVAGEPKRESRRPSNPVPTIRRSSSDAGGRPKREIHPPPPKDLPWATEPASATVSGSKKMQGKKGSKKGGVLTPREQAHYAKIAQDELKFCARVVEELLKSHYNDAWVFEELPTRDYDWAPAYYEIIKNPVALGPVQRNLKANKYPDAASFDADIQQMFSNCFTFNPPGSDVYLMGERLKKVYDEKMSRKPIPPAYSPEPEYTSEDDDNEDDDVDSEFIKKLGQQIADMQETLAKLEGAKNQNHDLIANTKAMLAAFQANYASSKPEKKSKGAKRKGVPDGGLVGQGSSKKKAKSKVSGNSSQDDTYQAKKSKPAASKAPQKKKSSGGGTSSKKSSASKRNAGSDDEIRTVTYEQKEELAAKITELSEERLDGAIRIINEDKPPNQSEEEEIELDIDELSPRTLYKLYKYVVRPSKKPSASASANKGNGRNSAPLDGRKRGTGGLKKKNLDEGEEAERIARLQQQLEQFGNHDGGIPGSSAPAGIHDDLVQSESSSDGESGSDSESD</sequence>
<accession>A0ACD0NW28</accession>
<proteinExistence type="predicted"/>